<evidence type="ECO:0000313" key="2">
    <source>
        <dbReference type="EMBL" id="KXS32787.1"/>
    </source>
</evidence>
<dbReference type="SUPFAM" id="SSF64307">
    <property type="entry name" value="SirA-like"/>
    <property type="match status" value="1"/>
</dbReference>
<dbReference type="EMBL" id="LSLI01000019">
    <property type="protein sequence ID" value="KXS32787.1"/>
    <property type="molecule type" value="Genomic_DNA"/>
</dbReference>
<dbReference type="InterPro" id="IPR018720">
    <property type="entry name" value="DUF2249"/>
</dbReference>
<gene>
    <name evidence="2" type="ORF">AWT59_1109</name>
</gene>
<dbReference type="AlphaFoldDB" id="A0A139BUX0"/>
<dbReference type="Pfam" id="PF10006">
    <property type="entry name" value="DUF2249"/>
    <property type="match status" value="1"/>
</dbReference>
<reference evidence="2 3" key="1">
    <citation type="submission" date="2016-02" db="EMBL/GenBank/DDBJ databases">
        <authorList>
            <person name="Wen L."/>
            <person name="He K."/>
            <person name="Yang H."/>
        </authorList>
    </citation>
    <scope>NUCLEOTIDE SEQUENCE [LARGE SCALE GENOMIC DNA]</scope>
    <source>
        <strain evidence="2">ShG14-8</strain>
    </source>
</reference>
<dbReference type="InterPro" id="IPR036868">
    <property type="entry name" value="TusA-like_sf"/>
</dbReference>
<reference evidence="2 3" key="2">
    <citation type="submission" date="2016-03" db="EMBL/GenBank/DDBJ databases">
        <title>New uncultured bacterium of the family Gallionellaceae from acid mine drainage: description and reconstruction of genome based on metagenomic analysis of microbial community.</title>
        <authorList>
            <person name="Kadnikov V."/>
            <person name="Ivasenko D."/>
            <person name="Beletsky A."/>
            <person name="Mardanov A."/>
            <person name="Danilova E."/>
            <person name="Pimenov N."/>
            <person name="Karnachuk O."/>
            <person name="Ravin N."/>
        </authorList>
    </citation>
    <scope>NUCLEOTIDE SEQUENCE [LARGE SCALE GENOMIC DNA]</scope>
    <source>
        <strain evidence="2">ShG14-8</strain>
    </source>
</reference>
<proteinExistence type="predicted"/>
<evidence type="ECO:0000259" key="1">
    <source>
        <dbReference type="Pfam" id="PF10006"/>
    </source>
</evidence>
<name>A0A139BUX0_9PROT</name>
<comment type="caution">
    <text evidence="2">The sequence shown here is derived from an EMBL/GenBank/DDBJ whole genome shotgun (WGS) entry which is preliminary data.</text>
</comment>
<organism evidence="2 3">
    <name type="scientific">Candidatus Gallionella acididurans</name>
    <dbReference type="NCBI Taxonomy" id="1796491"/>
    <lineage>
        <taxon>Bacteria</taxon>
        <taxon>Pseudomonadati</taxon>
        <taxon>Pseudomonadota</taxon>
        <taxon>Betaproteobacteria</taxon>
        <taxon>Nitrosomonadales</taxon>
        <taxon>Gallionellaceae</taxon>
        <taxon>Gallionella</taxon>
    </lineage>
</organism>
<accession>A0A139BUX0</accession>
<protein>
    <recommendedName>
        <fullName evidence="1">DUF2249 domain-containing protein</fullName>
    </recommendedName>
</protein>
<feature type="domain" description="DUF2249" evidence="1">
    <location>
        <begin position="11"/>
        <end position="76"/>
    </location>
</feature>
<sequence length="79" mass="8764">MITLRANMTHELDVRGLPPPEPFEHIMSALLTIPAGACLYVHIDREPYPLYEVLHNGEYAWQTTALADGSFSICISHGA</sequence>
<dbReference type="Proteomes" id="UP000070578">
    <property type="component" value="Unassembled WGS sequence"/>
</dbReference>
<evidence type="ECO:0000313" key="3">
    <source>
        <dbReference type="Proteomes" id="UP000070578"/>
    </source>
</evidence>